<dbReference type="RefSeq" id="WP_141768228.1">
    <property type="nucleotide sequence ID" value="NZ_FNUH01000016.1"/>
</dbReference>
<dbReference type="EMBL" id="FOBM01000002">
    <property type="protein sequence ID" value="SEM03656.1"/>
    <property type="molecule type" value="Genomic_DNA"/>
</dbReference>
<dbReference type="AlphaFoldDB" id="A0A1H7V3A9"/>
<name>A0A1H7V3A9_9STRE</name>
<protein>
    <submittedName>
        <fullName evidence="1">Uncharacterized protein</fullName>
    </submittedName>
</protein>
<proteinExistence type="predicted"/>
<dbReference type="Proteomes" id="UP000182764">
    <property type="component" value="Unassembled WGS sequence"/>
</dbReference>
<gene>
    <name evidence="1" type="ORF">SAMN04487839_1023</name>
</gene>
<evidence type="ECO:0000313" key="1">
    <source>
        <dbReference type="EMBL" id="SEM03656.1"/>
    </source>
</evidence>
<evidence type="ECO:0000313" key="2">
    <source>
        <dbReference type="Proteomes" id="UP000182764"/>
    </source>
</evidence>
<sequence length="59" mass="6875">MENKQQIDILDRVAKAIKNISFQLKEGMSARDIRMWKSGLWTALLIIEATKNLIEEEEN</sequence>
<organism evidence="1 2">
    <name type="scientific">Streptococcus gallolyticus</name>
    <dbReference type="NCBI Taxonomy" id="315405"/>
    <lineage>
        <taxon>Bacteria</taxon>
        <taxon>Bacillati</taxon>
        <taxon>Bacillota</taxon>
        <taxon>Bacilli</taxon>
        <taxon>Lactobacillales</taxon>
        <taxon>Streptococcaceae</taxon>
        <taxon>Streptococcus</taxon>
    </lineage>
</organism>
<accession>A0A1H7V3A9</accession>
<reference evidence="1 2" key="1">
    <citation type="submission" date="2016-10" db="EMBL/GenBank/DDBJ databases">
        <authorList>
            <person name="de Groot N.N."/>
        </authorList>
    </citation>
    <scope>NUCLEOTIDE SEQUENCE [LARGE SCALE GENOMIC DNA]</scope>
    <source>
        <strain evidence="1 2">VTM1R29</strain>
    </source>
</reference>